<dbReference type="AlphaFoldDB" id="H3A976"/>
<dbReference type="EMBL" id="AFYH01228260">
    <property type="status" value="NOT_ANNOTATED_CDS"/>
    <property type="molecule type" value="Genomic_DNA"/>
</dbReference>
<evidence type="ECO:0000259" key="1">
    <source>
        <dbReference type="Pfam" id="PF07654"/>
    </source>
</evidence>
<reference evidence="2" key="2">
    <citation type="submission" date="2025-08" db="UniProtKB">
        <authorList>
            <consortium name="Ensembl"/>
        </authorList>
    </citation>
    <scope>IDENTIFICATION</scope>
</reference>
<reference evidence="3" key="1">
    <citation type="submission" date="2011-08" db="EMBL/GenBank/DDBJ databases">
        <title>The draft genome of Latimeria chalumnae.</title>
        <authorList>
            <person name="Di Palma F."/>
            <person name="Alfoldi J."/>
            <person name="Johnson J."/>
            <person name="Berlin A."/>
            <person name="Gnerre S."/>
            <person name="Jaffe D."/>
            <person name="MacCallum I."/>
            <person name="Young S."/>
            <person name="Walker B.J."/>
            <person name="Lander E."/>
            <person name="Lindblad-Toh K."/>
        </authorList>
    </citation>
    <scope>NUCLEOTIDE SEQUENCE [LARGE SCALE GENOMIC DNA]</scope>
    <source>
        <strain evidence="3">Wild caught</strain>
    </source>
</reference>
<evidence type="ECO:0000313" key="3">
    <source>
        <dbReference type="Proteomes" id="UP000008672"/>
    </source>
</evidence>
<dbReference type="InParanoid" id="H3A976"/>
<sequence length="48" mass="5312">PAINVTWVCEGVRQTNVSTTSGILPKEDGTYQITEEIKVGLEEKRSYA</sequence>
<dbReference type="Pfam" id="PF07654">
    <property type="entry name" value="C1-set"/>
    <property type="match status" value="1"/>
</dbReference>
<evidence type="ECO:0000313" key="2">
    <source>
        <dbReference type="Ensembl" id="ENSLACP00000006197.1"/>
    </source>
</evidence>
<dbReference type="STRING" id="7897.ENSLACP00000006197"/>
<proteinExistence type="predicted"/>
<dbReference type="Bgee" id="ENSLACG00000005495">
    <property type="expression patterns" value="Expressed in pectoral fin and 1 other cell type or tissue"/>
</dbReference>
<feature type="domain" description="Immunoglobulin C1-set" evidence="1">
    <location>
        <begin position="1"/>
        <end position="47"/>
    </location>
</feature>
<protein>
    <recommendedName>
        <fullName evidence="1">Immunoglobulin C1-set domain-containing protein</fullName>
    </recommendedName>
</protein>
<dbReference type="HOGENOM" id="CLU_3162393_0_0_1"/>
<dbReference type="Proteomes" id="UP000008672">
    <property type="component" value="Unassembled WGS sequence"/>
</dbReference>
<dbReference type="Gene3D" id="2.60.40.10">
    <property type="entry name" value="Immunoglobulins"/>
    <property type="match status" value="1"/>
</dbReference>
<name>H3A976_LATCH</name>
<reference evidence="2" key="3">
    <citation type="submission" date="2025-09" db="UniProtKB">
        <authorList>
            <consortium name="Ensembl"/>
        </authorList>
    </citation>
    <scope>IDENTIFICATION</scope>
</reference>
<keyword evidence="3" id="KW-1185">Reference proteome</keyword>
<dbReference type="Ensembl" id="ENSLACT00000006249.1">
    <property type="protein sequence ID" value="ENSLACP00000006197.1"/>
    <property type="gene ID" value="ENSLACG00000005495.1"/>
</dbReference>
<organism evidence="2 3">
    <name type="scientific">Latimeria chalumnae</name>
    <name type="common">Coelacanth</name>
    <dbReference type="NCBI Taxonomy" id="7897"/>
    <lineage>
        <taxon>Eukaryota</taxon>
        <taxon>Metazoa</taxon>
        <taxon>Chordata</taxon>
        <taxon>Craniata</taxon>
        <taxon>Vertebrata</taxon>
        <taxon>Euteleostomi</taxon>
        <taxon>Coelacanthiformes</taxon>
        <taxon>Coelacanthidae</taxon>
        <taxon>Latimeria</taxon>
    </lineage>
</organism>
<accession>H3A976</accession>
<dbReference type="InterPro" id="IPR013783">
    <property type="entry name" value="Ig-like_fold"/>
</dbReference>
<dbReference type="InterPro" id="IPR003597">
    <property type="entry name" value="Ig_C1-set"/>
</dbReference>